<evidence type="ECO:0000313" key="3">
    <source>
        <dbReference type="Proteomes" id="UP000664632"/>
    </source>
</evidence>
<evidence type="ECO:0000256" key="1">
    <source>
        <dbReference type="SAM" id="Phobius"/>
    </source>
</evidence>
<proteinExistence type="predicted"/>
<dbReference type="Pfam" id="PF05095">
    <property type="entry name" value="DUF687"/>
    <property type="match status" value="1"/>
</dbReference>
<keyword evidence="1" id="KW-0472">Membrane</keyword>
<dbReference type="InterPro" id="IPR007787">
    <property type="entry name" value="DUF687"/>
</dbReference>
<dbReference type="Proteomes" id="UP000664632">
    <property type="component" value="Unassembled WGS sequence"/>
</dbReference>
<name>A0ABS3GZ57_9ENTE</name>
<feature type="transmembrane region" description="Helical" evidence="1">
    <location>
        <begin position="71"/>
        <end position="90"/>
    </location>
</feature>
<comment type="caution">
    <text evidence="2">The sequence shown here is derived from an EMBL/GenBank/DDBJ whole genome shotgun (WGS) entry which is preliminary data.</text>
</comment>
<gene>
    <name evidence="2" type="ORF">JZO69_09275</name>
</gene>
<keyword evidence="3" id="KW-1185">Reference proteome</keyword>
<organism evidence="2 3">
    <name type="scientific">Candidatus Enterococcus ikei</name>
    <dbReference type="NCBI Taxonomy" id="2815326"/>
    <lineage>
        <taxon>Bacteria</taxon>
        <taxon>Bacillati</taxon>
        <taxon>Bacillota</taxon>
        <taxon>Bacilli</taxon>
        <taxon>Lactobacillales</taxon>
        <taxon>Enterococcaceae</taxon>
        <taxon>Enterococcus</taxon>
    </lineage>
</organism>
<keyword evidence="1" id="KW-0812">Transmembrane</keyword>
<dbReference type="RefSeq" id="WP_207112601.1">
    <property type="nucleotide sequence ID" value="NZ_JAFLWD010000020.1"/>
</dbReference>
<reference evidence="2 3" key="1">
    <citation type="submission" date="2021-03" db="EMBL/GenBank/DDBJ databases">
        <title>Enterococcal diversity collection.</title>
        <authorList>
            <person name="Gilmore M.S."/>
            <person name="Schwartzman J."/>
            <person name="Van Tyne D."/>
            <person name="Martin M."/>
            <person name="Earl A.M."/>
            <person name="Manson A.L."/>
            <person name="Straub T."/>
            <person name="Salamzade R."/>
            <person name="Saavedra J."/>
            <person name="Lebreton F."/>
            <person name="Prichula J."/>
            <person name="Schaufler K."/>
            <person name="Gaca A."/>
            <person name="Sgardioli B."/>
            <person name="Wagenaar J."/>
            <person name="Strong T."/>
        </authorList>
    </citation>
    <scope>NUCLEOTIDE SEQUENCE [LARGE SCALE GENOMIC DNA]</scope>
    <source>
        <strain evidence="2 3">DIV0869a</strain>
    </source>
</reference>
<evidence type="ECO:0000313" key="2">
    <source>
        <dbReference type="EMBL" id="MBO0440551.1"/>
    </source>
</evidence>
<dbReference type="EMBL" id="JAFLWD010000020">
    <property type="protein sequence ID" value="MBO0440551.1"/>
    <property type="molecule type" value="Genomic_DNA"/>
</dbReference>
<sequence>MIQCKNLYISFKFQLINRCLFKLPKKYRQTKKQTTGIIDPSSKLCVCFVLSEMIPSINNGNWLTINNTMRLVTFFIMFMKRLILFIRFSFIK</sequence>
<keyword evidence="1" id="KW-1133">Transmembrane helix</keyword>
<protein>
    <submittedName>
        <fullName evidence="2">DUF687 family protein</fullName>
    </submittedName>
</protein>
<accession>A0ABS3GZ57</accession>